<evidence type="ECO:0000313" key="6">
    <source>
        <dbReference type="EMBL" id="GMM46481.1"/>
    </source>
</evidence>
<dbReference type="Proteomes" id="UP001378960">
    <property type="component" value="Unassembled WGS sequence"/>
</dbReference>
<dbReference type="GO" id="GO:0008486">
    <property type="term" value="F:diphosphoinositol-polyphosphate diphosphatase activity"/>
    <property type="evidence" value="ECO:0007669"/>
    <property type="project" value="TreeGrafter"/>
</dbReference>
<dbReference type="GO" id="GO:1901907">
    <property type="term" value="P:diadenosine pentaphosphate catabolic process"/>
    <property type="evidence" value="ECO:0007669"/>
    <property type="project" value="TreeGrafter"/>
</dbReference>
<accession>A0AAV5R7A2</accession>
<dbReference type="PROSITE" id="PS51462">
    <property type="entry name" value="NUDIX"/>
    <property type="match status" value="1"/>
</dbReference>
<keyword evidence="7" id="KW-1185">Reference proteome</keyword>
<dbReference type="PANTHER" id="PTHR12629">
    <property type="entry name" value="DIPHOSPHOINOSITOL POLYPHOSPHATE PHOSPHOHYDROLASE"/>
    <property type="match status" value="1"/>
</dbReference>
<dbReference type="GO" id="GO:0034431">
    <property type="term" value="F:bis(5'-adenosyl)-hexaphosphatase activity"/>
    <property type="evidence" value="ECO:0007669"/>
    <property type="project" value="TreeGrafter"/>
</dbReference>
<keyword evidence="2" id="KW-0479">Metal-binding</keyword>
<proteinExistence type="predicted"/>
<keyword evidence="3" id="KW-0378">Hydrolase</keyword>
<dbReference type="PANTHER" id="PTHR12629:SF0">
    <property type="entry name" value="DIPHOSPHOINOSITOL-POLYPHOSPHATE DIPHOSPHATASE"/>
    <property type="match status" value="1"/>
</dbReference>
<dbReference type="GO" id="GO:0046872">
    <property type="term" value="F:metal ion binding"/>
    <property type="evidence" value="ECO:0007669"/>
    <property type="project" value="UniProtKB-KW"/>
</dbReference>
<comment type="caution">
    <text evidence="6">The sequence shown here is derived from an EMBL/GenBank/DDBJ whole genome shotgun (WGS) entry which is preliminary data.</text>
</comment>
<evidence type="ECO:0000256" key="3">
    <source>
        <dbReference type="ARBA" id="ARBA00022801"/>
    </source>
</evidence>
<protein>
    <submittedName>
        <fullName evidence="6">Polyphosphatase</fullName>
    </submittedName>
</protein>
<organism evidence="6 7">
    <name type="scientific">Pichia kluyveri</name>
    <name type="common">Yeast</name>
    <dbReference type="NCBI Taxonomy" id="36015"/>
    <lineage>
        <taxon>Eukaryota</taxon>
        <taxon>Fungi</taxon>
        <taxon>Dikarya</taxon>
        <taxon>Ascomycota</taxon>
        <taxon>Saccharomycotina</taxon>
        <taxon>Pichiomycetes</taxon>
        <taxon>Pichiales</taxon>
        <taxon>Pichiaceae</taxon>
        <taxon>Pichia</taxon>
    </lineage>
</organism>
<comment type="cofactor">
    <cofactor evidence="1">
        <name>Mg(2+)</name>
        <dbReference type="ChEBI" id="CHEBI:18420"/>
    </cofactor>
</comment>
<dbReference type="InterPro" id="IPR015797">
    <property type="entry name" value="NUDIX_hydrolase-like_dom_sf"/>
</dbReference>
<dbReference type="GO" id="GO:1901909">
    <property type="term" value="P:diadenosine hexaphosphate catabolic process"/>
    <property type="evidence" value="ECO:0007669"/>
    <property type="project" value="TreeGrafter"/>
</dbReference>
<evidence type="ECO:0000256" key="2">
    <source>
        <dbReference type="ARBA" id="ARBA00022723"/>
    </source>
</evidence>
<dbReference type="GO" id="GO:1901911">
    <property type="term" value="P:adenosine 5'-(hexahydrogen pentaphosphate) catabolic process"/>
    <property type="evidence" value="ECO:0007669"/>
    <property type="project" value="TreeGrafter"/>
</dbReference>
<dbReference type="InterPro" id="IPR000086">
    <property type="entry name" value="NUDIX_hydrolase_dom"/>
</dbReference>
<evidence type="ECO:0000259" key="5">
    <source>
        <dbReference type="PROSITE" id="PS51462"/>
    </source>
</evidence>
<dbReference type="GO" id="GO:0034432">
    <property type="term" value="F:bis(5'-adenosyl)-pentaphosphatase activity"/>
    <property type="evidence" value="ECO:0007669"/>
    <property type="project" value="TreeGrafter"/>
</dbReference>
<dbReference type="InterPro" id="IPR047198">
    <property type="entry name" value="DDP-like_NUDIX"/>
</dbReference>
<dbReference type="Gene3D" id="3.90.79.10">
    <property type="entry name" value="Nucleoside Triphosphate Pyrophosphohydrolase"/>
    <property type="match status" value="1"/>
</dbReference>
<sequence length="212" mass="24634">MNTIDPEKTSLKLDIVVERTSTPREGRENQVYSSKDNARLVAGGVILDKEKKRVLLISSSKHKDRWIIPKGGIEKDEIDNFAKAALRETWEESGAICEIVKKLPSIPDHRKDLKIDDSKPLKYPLCEFHFYQMTPIQLEQEWPESKSRLRRWANYEEAKHELLKSKRPELLHALDVSDIVKNDAELLEYDSNNHMIDAELEIDDYDHIEPST</sequence>
<dbReference type="GO" id="GO:0005737">
    <property type="term" value="C:cytoplasm"/>
    <property type="evidence" value="ECO:0007669"/>
    <property type="project" value="TreeGrafter"/>
</dbReference>
<dbReference type="GO" id="GO:0005634">
    <property type="term" value="C:nucleus"/>
    <property type="evidence" value="ECO:0007669"/>
    <property type="project" value="TreeGrafter"/>
</dbReference>
<dbReference type="AlphaFoldDB" id="A0AAV5R7A2"/>
<dbReference type="SUPFAM" id="SSF55811">
    <property type="entry name" value="Nudix"/>
    <property type="match status" value="1"/>
</dbReference>
<evidence type="ECO:0000313" key="7">
    <source>
        <dbReference type="Proteomes" id="UP001378960"/>
    </source>
</evidence>
<dbReference type="GO" id="GO:0000298">
    <property type="term" value="F:endopolyphosphatase activity"/>
    <property type="evidence" value="ECO:0007669"/>
    <property type="project" value="TreeGrafter"/>
</dbReference>
<dbReference type="CDD" id="cd04666">
    <property type="entry name" value="NUDIX_DIPP2_like_Nudt4"/>
    <property type="match status" value="1"/>
</dbReference>
<dbReference type="EMBL" id="BTGB01000003">
    <property type="protein sequence ID" value="GMM46481.1"/>
    <property type="molecule type" value="Genomic_DNA"/>
</dbReference>
<feature type="domain" description="Nudix hydrolase" evidence="5">
    <location>
        <begin position="37"/>
        <end position="175"/>
    </location>
</feature>
<keyword evidence="4" id="KW-0460">Magnesium</keyword>
<dbReference type="Pfam" id="PF00293">
    <property type="entry name" value="NUDIX"/>
    <property type="match status" value="1"/>
</dbReference>
<name>A0AAV5R7A2_PICKL</name>
<reference evidence="6 7" key="1">
    <citation type="journal article" date="2023" name="Elife">
        <title>Identification of key yeast species and microbe-microbe interactions impacting larval growth of Drosophila in the wild.</title>
        <authorList>
            <person name="Mure A."/>
            <person name="Sugiura Y."/>
            <person name="Maeda R."/>
            <person name="Honda K."/>
            <person name="Sakurai N."/>
            <person name="Takahashi Y."/>
            <person name="Watada M."/>
            <person name="Katoh T."/>
            <person name="Gotoh A."/>
            <person name="Gotoh Y."/>
            <person name="Taniguchi I."/>
            <person name="Nakamura K."/>
            <person name="Hayashi T."/>
            <person name="Katayama T."/>
            <person name="Uemura T."/>
            <person name="Hattori Y."/>
        </authorList>
    </citation>
    <scope>NUCLEOTIDE SEQUENCE [LARGE SCALE GENOMIC DNA]</scope>
    <source>
        <strain evidence="6 7">PK-24</strain>
    </source>
</reference>
<evidence type="ECO:0000256" key="1">
    <source>
        <dbReference type="ARBA" id="ARBA00001946"/>
    </source>
</evidence>
<dbReference type="GO" id="GO:0071543">
    <property type="term" value="P:diphosphoinositol polyphosphate metabolic process"/>
    <property type="evidence" value="ECO:0007669"/>
    <property type="project" value="TreeGrafter"/>
</dbReference>
<gene>
    <name evidence="6" type="ORF">DAPK24_030560</name>
</gene>
<evidence type="ECO:0000256" key="4">
    <source>
        <dbReference type="ARBA" id="ARBA00022842"/>
    </source>
</evidence>